<feature type="compositionally biased region" description="Polar residues" evidence="3">
    <location>
        <begin position="591"/>
        <end position="614"/>
    </location>
</feature>
<accession>B0DI77</accession>
<dbReference type="FunCoup" id="B0DI77">
    <property type="interactions" value="282"/>
</dbReference>
<dbReference type="Pfam" id="PF00620">
    <property type="entry name" value="RhoGAP"/>
    <property type="match status" value="1"/>
</dbReference>
<feature type="compositionally biased region" description="Low complexity" evidence="3">
    <location>
        <begin position="1046"/>
        <end position="1057"/>
    </location>
</feature>
<dbReference type="Gene3D" id="2.30.29.30">
    <property type="entry name" value="Pleckstrin-homology domain (PH domain)/Phosphotyrosine-binding domain (PTB)"/>
    <property type="match status" value="1"/>
</dbReference>
<dbReference type="SMART" id="SM00324">
    <property type="entry name" value="RhoGAP"/>
    <property type="match status" value="1"/>
</dbReference>
<feature type="region of interest" description="Disordered" evidence="3">
    <location>
        <begin position="1149"/>
        <end position="1171"/>
    </location>
</feature>
<feature type="compositionally biased region" description="Low complexity" evidence="3">
    <location>
        <begin position="652"/>
        <end position="668"/>
    </location>
</feature>
<feature type="compositionally biased region" description="Low complexity" evidence="3">
    <location>
        <begin position="39"/>
        <end position="63"/>
    </location>
</feature>
<feature type="compositionally biased region" description="Low complexity" evidence="3">
    <location>
        <begin position="267"/>
        <end position="280"/>
    </location>
</feature>
<dbReference type="KEGG" id="lbc:LACBIDRAFT_302752"/>
<dbReference type="InterPro" id="IPR011993">
    <property type="entry name" value="PH-like_dom_sf"/>
</dbReference>
<name>B0DI77_LACBS</name>
<dbReference type="PROSITE" id="PS50195">
    <property type="entry name" value="PX"/>
    <property type="match status" value="1"/>
</dbReference>
<feature type="compositionally biased region" description="Polar residues" evidence="3">
    <location>
        <begin position="1107"/>
        <end position="1117"/>
    </location>
</feature>
<feature type="compositionally biased region" description="Polar residues" evidence="3">
    <location>
        <begin position="624"/>
        <end position="651"/>
    </location>
</feature>
<feature type="compositionally biased region" description="Basic and acidic residues" evidence="3">
    <location>
        <begin position="147"/>
        <end position="158"/>
    </location>
</feature>
<feature type="compositionally biased region" description="Low complexity" evidence="3">
    <location>
        <begin position="1476"/>
        <end position="1493"/>
    </location>
</feature>
<feature type="compositionally biased region" description="Low complexity" evidence="3">
    <location>
        <begin position="1009"/>
        <end position="1019"/>
    </location>
</feature>
<keyword evidence="8" id="KW-1185">Reference proteome</keyword>
<dbReference type="STRING" id="486041.B0DI77"/>
<dbReference type="HOGENOM" id="CLU_001762_0_0_1"/>
<dbReference type="InterPro" id="IPR036871">
    <property type="entry name" value="PX_dom_sf"/>
</dbReference>
<feature type="domain" description="PH" evidence="4">
    <location>
        <begin position="810"/>
        <end position="920"/>
    </location>
</feature>
<feature type="domain" description="PX" evidence="5">
    <location>
        <begin position="686"/>
        <end position="802"/>
    </location>
</feature>
<dbReference type="InterPro" id="IPR050729">
    <property type="entry name" value="Rho-GAP"/>
</dbReference>
<evidence type="ECO:0000259" key="6">
    <source>
        <dbReference type="PROSITE" id="PS50238"/>
    </source>
</evidence>
<feature type="region of interest" description="Disordered" evidence="3">
    <location>
        <begin position="527"/>
        <end position="670"/>
    </location>
</feature>
<feature type="region of interest" description="Disordered" evidence="3">
    <location>
        <begin position="466"/>
        <end position="514"/>
    </location>
</feature>
<dbReference type="SUPFAM" id="SSF48350">
    <property type="entry name" value="GTPase activation domain, GAP"/>
    <property type="match status" value="1"/>
</dbReference>
<dbReference type="Gene3D" id="1.10.555.10">
    <property type="entry name" value="Rho GTPase activation protein"/>
    <property type="match status" value="1"/>
</dbReference>
<dbReference type="InParanoid" id="B0DI77"/>
<dbReference type="PROSITE" id="PS50003">
    <property type="entry name" value="PH_DOMAIN"/>
    <property type="match status" value="1"/>
</dbReference>
<dbReference type="OrthoDB" id="185175at2759"/>
<dbReference type="SUPFAM" id="SSF64268">
    <property type="entry name" value="PX domain"/>
    <property type="match status" value="1"/>
</dbReference>
<dbReference type="GO" id="GO:0005096">
    <property type="term" value="F:GTPase activator activity"/>
    <property type="evidence" value="ECO:0007669"/>
    <property type="project" value="UniProtKB-KW"/>
</dbReference>
<evidence type="ECO:0000259" key="4">
    <source>
        <dbReference type="PROSITE" id="PS50003"/>
    </source>
</evidence>
<dbReference type="RefSeq" id="XP_001883632.1">
    <property type="nucleotide sequence ID" value="XM_001883597.1"/>
</dbReference>
<dbReference type="PROSITE" id="PS50238">
    <property type="entry name" value="RHOGAP"/>
    <property type="match status" value="1"/>
</dbReference>
<feature type="compositionally biased region" description="Low complexity" evidence="3">
    <location>
        <begin position="314"/>
        <end position="341"/>
    </location>
</feature>
<feature type="coiled-coil region" evidence="2">
    <location>
        <begin position="108"/>
        <end position="135"/>
    </location>
</feature>
<proteinExistence type="predicted"/>
<dbReference type="Proteomes" id="UP000001194">
    <property type="component" value="Unassembled WGS sequence"/>
</dbReference>
<gene>
    <name evidence="7" type="ORF">LACBIDRAFT_302752</name>
</gene>
<feature type="region of interest" description="Disordered" evidence="3">
    <location>
        <begin position="1454"/>
        <end position="1569"/>
    </location>
</feature>
<feature type="region of interest" description="Disordered" evidence="3">
    <location>
        <begin position="952"/>
        <end position="1059"/>
    </location>
</feature>
<feature type="compositionally biased region" description="Low complexity" evidence="3">
    <location>
        <begin position="381"/>
        <end position="394"/>
    </location>
</feature>
<evidence type="ECO:0000256" key="1">
    <source>
        <dbReference type="ARBA" id="ARBA00022468"/>
    </source>
</evidence>
<keyword evidence="2" id="KW-0175">Coiled coil</keyword>
<dbReference type="Pfam" id="PF00787">
    <property type="entry name" value="PX"/>
    <property type="match status" value="1"/>
</dbReference>
<dbReference type="InterPro" id="IPR000198">
    <property type="entry name" value="RhoGAP_dom"/>
</dbReference>
<dbReference type="InterPro" id="IPR001849">
    <property type="entry name" value="PH_domain"/>
</dbReference>
<evidence type="ECO:0000313" key="8">
    <source>
        <dbReference type="Proteomes" id="UP000001194"/>
    </source>
</evidence>
<feature type="compositionally biased region" description="Polar residues" evidence="3">
    <location>
        <begin position="290"/>
        <end position="305"/>
    </location>
</feature>
<dbReference type="GO" id="GO:0007165">
    <property type="term" value="P:signal transduction"/>
    <property type="evidence" value="ECO:0007669"/>
    <property type="project" value="InterPro"/>
</dbReference>
<dbReference type="InterPro" id="IPR001683">
    <property type="entry name" value="PX_dom"/>
</dbReference>
<dbReference type="CDD" id="cd13277">
    <property type="entry name" value="PH_Bem3"/>
    <property type="match status" value="1"/>
</dbReference>
<keyword evidence="1" id="KW-0343">GTPase activation</keyword>
<sequence>MAPSSTGGHGVHSTPSRDRERLPFPQSANPSPGPPIRQSTSSSASSSFSTIPSTSSLPSSATPQPAISVDALIRQHSSAADPMAAALEQAVNDRNVLSAQNTQLWKLIEKQRTGYNQIMKELERIRNERDTYKAKLSMLNGGNTPFLERRQKSGDRTTKLSLAEPPTSQHNNISSLSQARQPLGRHNSDDTATPRSHHLHSSKSYEPLSAKVTESPLQSNTSQSFPSPTPSSNPAPPASAPSHLMTSRNSKPSPSPLVMPSRPDNATTLSSAVSSTSNHTQHSRQAEPTPLTNNGSHSNAMTPSRTVVLPPRKASLAESVSSGSSMSAPSPSTTASSIIHSYGQINHPSTPAQPQTQTSLPSPLVSNSEASYTRQRSSASTITPATPTQPATPQVIPPTTPAATLQPQSQQLQLLSTISEGRGHILSRDSRISLPDEARQYIANMTDSPFPSPRVDVFATRSKLSPVHAASRENEKNDNGESEFLDMDEEDEDSEEEDDNSASIDDSENQHNQVPQIIIPVQSTSKFDSEVHAQQNFSPEGPPSDHEYGIPIARRKEKPRGVVAEEFPLPPPSNIYVHQHQAAIPHDPQHQYPSQHAPQHGQAPTVSTPGPSTSKHARAMPDQSFGSSAWPNPQDSDLSLPENSYPQPSHRQNPQQQQARDQQKQQQQAVPASFRALPLLPTDLPHTTINVSHSFVRPNDRGKEVLSFIVYVSPGLSKEGWKVEKLYSDVLSLDQRIRSSVGKGVGKKIANLPEGKLWKDHAPAKVDQRKAVLENYLQTLINLPVKNNNEVIAFFTSDIVRETNQPVMQIGHKEGYLTKRGKNFGGWKTRFFVLQGPVLEYYDCRGGAHLGSITITGAQIARQHRTERLPATDDEKEYRHAFLIVEAKKGPGGNHPRHVLCAESDEDRDSWVELLVRYYTGTYSEELVFNSSSGLTAVNSIAASIAAQSGATAHPRSSTSSNDSPILTPRKPPVRGMSRDEALGSQMPLDANGKLFQPPPLTLEDYVRSSSPSKSVDPSPIDRPGGVSSDHQNQTTRRTMERGLGLPSSLPDSSPLSAAQAFHSEPTLVGQRANSELGHYPDMHDPRSGRHQRQPEHRSDGRKSFHPTLNTLASVPSTPAGPERASSPEKFDVNGKVKISGPLNGAPIPSGFKFGGKDAPSAEATAAANDRREKAKSRSFWGFGKANGDKSHPHVTYISRAVFGVALEEALEVAQICNLPAIVFRSIQYLEAKKADQEEGIYRLSGSSAVIKSLKDRFNNEGDVDLLASDEYWDPHAIAGLLKSFLRELPASILTRDLHLRFLSVIGTYSSWCRALLASDQTFHADFVDAQERIKELSQLISALPIANYSLLRALTAHLILIVQNSGVNKMTMRNVGIVFSPTLGIPAGVFSLMLGEFNRVFNVDSDYDDYESPRGEQSGEALSQQAPEPFRRNSRQYSDAAADQLLGLSGRTLTTPAEETQSDGDDFSLHDESGTETTEGEITIESSTPSSPIQSVTNLGPDPAIRVTPPETPTASKTSKASHVAASRGLNVAVTTSERGNRHSRMMGLPSSPRPQNSPSRPPDLQMS</sequence>
<feature type="compositionally biased region" description="Polar residues" evidence="3">
    <location>
        <begin position="166"/>
        <end position="180"/>
    </location>
</feature>
<dbReference type="CDD" id="cd06093">
    <property type="entry name" value="PX_domain"/>
    <property type="match status" value="1"/>
</dbReference>
<feature type="region of interest" description="Disordered" evidence="3">
    <location>
        <begin position="1076"/>
        <end position="1130"/>
    </location>
</feature>
<feature type="compositionally biased region" description="Polar residues" evidence="3">
    <location>
        <begin position="343"/>
        <end position="380"/>
    </location>
</feature>
<evidence type="ECO:0000313" key="7">
    <source>
        <dbReference type="EMBL" id="EDR05528.1"/>
    </source>
</evidence>
<feature type="compositionally biased region" description="Basic and acidic residues" evidence="3">
    <location>
        <begin position="1079"/>
        <end position="1103"/>
    </location>
</feature>
<feature type="region of interest" description="Disordered" evidence="3">
    <location>
        <begin position="1409"/>
        <end position="1438"/>
    </location>
</feature>
<dbReference type="SMART" id="SM00233">
    <property type="entry name" value="PH"/>
    <property type="match status" value="1"/>
</dbReference>
<feature type="compositionally biased region" description="Pro residues" evidence="3">
    <location>
        <begin position="227"/>
        <end position="239"/>
    </location>
</feature>
<evidence type="ECO:0000259" key="5">
    <source>
        <dbReference type="PROSITE" id="PS50195"/>
    </source>
</evidence>
<dbReference type="InterPro" id="IPR008936">
    <property type="entry name" value="Rho_GTPase_activation_prot"/>
</dbReference>
<feature type="compositionally biased region" description="Polar residues" evidence="3">
    <location>
        <begin position="527"/>
        <end position="538"/>
    </location>
</feature>
<dbReference type="SUPFAM" id="SSF50729">
    <property type="entry name" value="PH domain-like"/>
    <property type="match status" value="1"/>
</dbReference>
<evidence type="ECO:0000256" key="2">
    <source>
        <dbReference type="SAM" id="Coils"/>
    </source>
</evidence>
<reference evidence="7 8" key="1">
    <citation type="journal article" date="2008" name="Nature">
        <title>The genome of Laccaria bicolor provides insights into mycorrhizal symbiosis.</title>
        <authorList>
            <person name="Martin F."/>
            <person name="Aerts A."/>
            <person name="Ahren D."/>
            <person name="Brun A."/>
            <person name="Danchin E.G.J."/>
            <person name="Duchaussoy F."/>
            <person name="Gibon J."/>
            <person name="Kohler A."/>
            <person name="Lindquist E."/>
            <person name="Pereda V."/>
            <person name="Salamov A."/>
            <person name="Shapiro H.J."/>
            <person name="Wuyts J."/>
            <person name="Blaudez D."/>
            <person name="Buee M."/>
            <person name="Brokstein P."/>
            <person name="Canbaeck B."/>
            <person name="Cohen D."/>
            <person name="Courty P.E."/>
            <person name="Coutinho P.M."/>
            <person name="Delaruelle C."/>
            <person name="Detter J.C."/>
            <person name="Deveau A."/>
            <person name="DiFazio S."/>
            <person name="Duplessis S."/>
            <person name="Fraissinet-Tachet L."/>
            <person name="Lucic E."/>
            <person name="Frey-Klett P."/>
            <person name="Fourrey C."/>
            <person name="Feussner I."/>
            <person name="Gay G."/>
            <person name="Grimwood J."/>
            <person name="Hoegger P.J."/>
            <person name="Jain P."/>
            <person name="Kilaru S."/>
            <person name="Labbe J."/>
            <person name="Lin Y.C."/>
            <person name="Legue V."/>
            <person name="Le Tacon F."/>
            <person name="Marmeisse R."/>
            <person name="Melayah D."/>
            <person name="Montanini B."/>
            <person name="Muratet M."/>
            <person name="Nehls U."/>
            <person name="Niculita-Hirzel H."/>
            <person name="Oudot-Le Secq M.P."/>
            <person name="Peter M."/>
            <person name="Quesneville H."/>
            <person name="Rajashekar B."/>
            <person name="Reich M."/>
            <person name="Rouhier N."/>
            <person name="Schmutz J."/>
            <person name="Yin T."/>
            <person name="Chalot M."/>
            <person name="Henrissat B."/>
            <person name="Kuees U."/>
            <person name="Lucas S."/>
            <person name="Van de Peer Y."/>
            <person name="Podila G.K."/>
            <person name="Polle A."/>
            <person name="Pukkila P.J."/>
            <person name="Richardson P.M."/>
            <person name="Rouze P."/>
            <person name="Sanders I.R."/>
            <person name="Stajich J.E."/>
            <person name="Tunlid A."/>
            <person name="Tuskan G."/>
            <person name="Grigoriev I.V."/>
        </authorList>
    </citation>
    <scope>NUCLEOTIDE SEQUENCE [LARGE SCALE GENOMIC DNA]</scope>
    <source>
        <strain evidence="8">S238N-H82 / ATCC MYA-4686</strain>
    </source>
</reference>
<feature type="compositionally biased region" description="Polar residues" evidence="3">
    <location>
        <begin position="955"/>
        <end position="965"/>
    </location>
</feature>
<evidence type="ECO:0000256" key="3">
    <source>
        <dbReference type="SAM" id="MobiDB-lite"/>
    </source>
</evidence>
<dbReference type="PANTHER" id="PTHR23176:SF129">
    <property type="entry name" value="RHO GTPASE ACTIVATING PROTEIN AT 16F, ISOFORM E-RELATED"/>
    <property type="match status" value="1"/>
</dbReference>
<dbReference type="PANTHER" id="PTHR23176">
    <property type="entry name" value="RHO/RAC/CDC GTPASE-ACTIVATING PROTEIN"/>
    <property type="match status" value="1"/>
</dbReference>
<dbReference type="GeneID" id="6079269"/>
<feature type="compositionally biased region" description="Low complexity" evidence="3">
    <location>
        <begin position="401"/>
        <end position="411"/>
    </location>
</feature>
<dbReference type="Gene3D" id="3.30.1520.10">
    <property type="entry name" value="Phox-like domain"/>
    <property type="match status" value="1"/>
</dbReference>
<protein>
    <submittedName>
        <fullName evidence="7">Predicted protein</fullName>
    </submittedName>
</protein>
<feature type="domain" description="Rho-GAP" evidence="6">
    <location>
        <begin position="1205"/>
        <end position="1431"/>
    </location>
</feature>
<feature type="compositionally biased region" description="Acidic residues" evidence="3">
    <location>
        <begin position="480"/>
        <end position="500"/>
    </location>
</feature>
<feature type="compositionally biased region" description="Basic and acidic residues" evidence="3">
    <location>
        <begin position="470"/>
        <end position="479"/>
    </location>
</feature>
<feature type="compositionally biased region" description="Low complexity" evidence="3">
    <location>
        <begin position="1551"/>
        <end position="1560"/>
    </location>
</feature>
<feature type="region of interest" description="Disordered" evidence="3">
    <location>
        <begin position="1"/>
        <end position="63"/>
    </location>
</feature>
<dbReference type="GO" id="GO:0035091">
    <property type="term" value="F:phosphatidylinositol binding"/>
    <property type="evidence" value="ECO:0007669"/>
    <property type="project" value="InterPro"/>
</dbReference>
<dbReference type="Pfam" id="PF00169">
    <property type="entry name" value="PH"/>
    <property type="match status" value="1"/>
</dbReference>
<dbReference type="EMBL" id="DS547112">
    <property type="protein sequence ID" value="EDR05528.1"/>
    <property type="molecule type" value="Genomic_DNA"/>
</dbReference>
<dbReference type="GO" id="GO:0005737">
    <property type="term" value="C:cytoplasm"/>
    <property type="evidence" value="ECO:0007669"/>
    <property type="project" value="TreeGrafter"/>
</dbReference>
<feature type="region of interest" description="Disordered" evidence="3">
    <location>
        <begin position="136"/>
        <end position="411"/>
    </location>
</feature>
<organism evidence="8">
    <name type="scientific">Laccaria bicolor (strain S238N-H82 / ATCC MYA-4686)</name>
    <name type="common">Bicoloured deceiver</name>
    <name type="synonym">Laccaria laccata var. bicolor</name>
    <dbReference type="NCBI Taxonomy" id="486041"/>
    <lineage>
        <taxon>Eukaryota</taxon>
        <taxon>Fungi</taxon>
        <taxon>Dikarya</taxon>
        <taxon>Basidiomycota</taxon>
        <taxon>Agaricomycotina</taxon>
        <taxon>Agaricomycetes</taxon>
        <taxon>Agaricomycetidae</taxon>
        <taxon>Agaricales</taxon>
        <taxon>Agaricineae</taxon>
        <taxon>Hydnangiaceae</taxon>
        <taxon>Laccaria</taxon>
    </lineage>
</organism>